<evidence type="ECO:0000313" key="3">
    <source>
        <dbReference type="Proteomes" id="UP000886750"/>
    </source>
</evidence>
<feature type="domain" description="DUF4422" evidence="1">
    <location>
        <begin position="5"/>
        <end position="236"/>
    </location>
</feature>
<evidence type="ECO:0000313" key="2">
    <source>
        <dbReference type="EMBL" id="HIY96496.1"/>
    </source>
</evidence>
<organism evidence="2 3">
    <name type="scientific">Candidatus Borkfalkia excrementigallinarum</name>
    <dbReference type="NCBI Taxonomy" id="2838506"/>
    <lineage>
        <taxon>Bacteria</taxon>
        <taxon>Bacillati</taxon>
        <taxon>Bacillota</taxon>
        <taxon>Clostridia</taxon>
        <taxon>Christensenellales</taxon>
        <taxon>Christensenellaceae</taxon>
        <taxon>Candidatus Borkfalkia</taxon>
    </lineage>
</organism>
<dbReference type="Pfam" id="PF14393">
    <property type="entry name" value="DUF4422"/>
    <property type="match status" value="1"/>
</dbReference>
<dbReference type="Proteomes" id="UP000886750">
    <property type="component" value="Unassembled WGS sequence"/>
</dbReference>
<evidence type="ECO:0000259" key="1">
    <source>
        <dbReference type="Pfam" id="PF14393"/>
    </source>
</evidence>
<comment type="caution">
    <text evidence="2">The sequence shown here is derived from an EMBL/GenBank/DDBJ whole genome shotgun (WGS) entry which is preliminary data.</text>
</comment>
<protein>
    <submittedName>
        <fullName evidence="2">DUF4422 domain-containing protein</fullName>
    </submittedName>
</protein>
<dbReference type="EMBL" id="DXCQ01000025">
    <property type="protein sequence ID" value="HIY96496.1"/>
    <property type="molecule type" value="Genomic_DNA"/>
</dbReference>
<sequence>MSDIKIFISCHKPCERAESGSVVPAMQADVVRALAQGSGEDRFMAERANEYCELLTQYWAWKYSRAEYCGFGHYRRYFAFAGGVRADGDGIVRRLSLNAETARELGLADDDAIARAVQGYDVLAPVPVQYPVGSAYAQYKNSDFLNIEDLDIVLDIILSEYPAYAAAAREYMRGRRLFYCNMFVMRRELFCEYSEWLFSVLRRFYERRDMRAAGYGGALLRTPGHLGERLFGIWLTRLCAEKKYRVGYLPMAVFGNADPAPALAQKGLSLLMPVGARTAPFVAAALRCVPPGAIGEALLLENGLSEEDKQKLAASGGMNVRFCCAARVFAPLASSPEEVEPSLSAARSYFAGKTALWSDGYTLFSEDAFGRKTEGEIADISACGERMPARAAREFYPTRGYSARFWSLFQKTPFYGERGRKSKFCERSLVWKLLFKLFPSRTKAGCFLRKVRRRLKRG</sequence>
<dbReference type="InterPro" id="IPR025536">
    <property type="entry name" value="DUF4422"/>
</dbReference>
<accession>A0A9D2CSC2</accession>
<proteinExistence type="predicted"/>
<reference evidence="2" key="2">
    <citation type="submission" date="2021-04" db="EMBL/GenBank/DDBJ databases">
        <authorList>
            <person name="Gilroy R."/>
        </authorList>
    </citation>
    <scope>NUCLEOTIDE SEQUENCE</scope>
    <source>
        <strain evidence="2">1345</strain>
    </source>
</reference>
<reference evidence="2" key="1">
    <citation type="journal article" date="2021" name="PeerJ">
        <title>Extensive microbial diversity within the chicken gut microbiome revealed by metagenomics and culture.</title>
        <authorList>
            <person name="Gilroy R."/>
            <person name="Ravi A."/>
            <person name="Getino M."/>
            <person name="Pursley I."/>
            <person name="Horton D.L."/>
            <person name="Alikhan N.F."/>
            <person name="Baker D."/>
            <person name="Gharbi K."/>
            <person name="Hall N."/>
            <person name="Watson M."/>
            <person name="Adriaenssens E.M."/>
            <person name="Foster-Nyarko E."/>
            <person name="Jarju S."/>
            <person name="Secka A."/>
            <person name="Antonio M."/>
            <person name="Oren A."/>
            <person name="Chaudhuri R.R."/>
            <person name="La Ragione R."/>
            <person name="Hildebrand F."/>
            <person name="Pallen M.J."/>
        </authorList>
    </citation>
    <scope>NUCLEOTIDE SEQUENCE</scope>
    <source>
        <strain evidence="2">1345</strain>
    </source>
</reference>
<gene>
    <name evidence="2" type="ORF">H9729_02295</name>
</gene>
<name>A0A9D2CSC2_9FIRM</name>
<dbReference type="AlphaFoldDB" id="A0A9D2CSC2"/>